<feature type="domain" description="6-phospho-N-acetylmuramidase N-terminal" evidence="2">
    <location>
        <begin position="1"/>
        <end position="205"/>
    </location>
</feature>
<dbReference type="SUPFAM" id="SSF50891">
    <property type="entry name" value="Cyclophilin-like"/>
    <property type="match status" value="1"/>
</dbReference>
<dbReference type="InterPro" id="IPR017853">
    <property type="entry name" value="GH"/>
</dbReference>
<dbReference type="Pfam" id="PF19200">
    <property type="entry name" value="MupG_N"/>
    <property type="match status" value="1"/>
</dbReference>
<dbReference type="InterPro" id="IPR008589">
    <property type="entry name" value="MupG"/>
</dbReference>
<sequence>MSMLEVQGSVEETKAKYQKIINFGNSLGYQTFIDVSPGLFKKLGISYSDLKFFKEIGATGLRLDQAFDGATEAMMSFNPYGLIIELNMSNDVDYLNNIIGYQPNTPFLYGCHNFYPQVGTGLPFDYFIKCSQRFKKLGIHSAAFVSSKVGKMGPWNVSDGLPTLEMDRKLPIDVQAKQLWATGLIDDVIIGNAYASETELAALAQVDRYLLTLDVDFLPNINPIEGTIVKKPLHFWRGDINSLVIRSTMPRVTYREEENPAHDNELEFQPGDVLVGNDSFGPYKNELQIVRKAHREPRKNKVGSIKQEQLFLLDFLKPWSKFKLK</sequence>
<dbReference type="EMBL" id="AYZO01000023">
    <property type="protein sequence ID" value="KRN11310.1"/>
    <property type="molecule type" value="Genomic_DNA"/>
</dbReference>
<dbReference type="SUPFAM" id="SSF51445">
    <property type="entry name" value="(Trans)glycosidases"/>
    <property type="match status" value="1"/>
</dbReference>
<name>A0ABR5PW80_9LACO</name>
<evidence type="ECO:0000313" key="3">
    <source>
        <dbReference type="EMBL" id="KRN11310.1"/>
    </source>
</evidence>
<dbReference type="InterPro" id="IPR029000">
    <property type="entry name" value="Cyclophilin-like_dom_sf"/>
</dbReference>
<dbReference type="InterPro" id="IPR013785">
    <property type="entry name" value="Aldolase_TIM"/>
</dbReference>
<reference evidence="3 4" key="1">
    <citation type="journal article" date="2015" name="Genome Announc.">
        <title>Expanding the biotechnology potential of lactobacilli through comparative genomics of 213 strains and associated genera.</title>
        <authorList>
            <person name="Sun Z."/>
            <person name="Harris H.M."/>
            <person name="McCann A."/>
            <person name="Guo C."/>
            <person name="Argimon S."/>
            <person name="Zhang W."/>
            <person name="Yang X."/>
            <person name="Jeffery I.B."/>
            <person name="Cooney J.C."/>
            <person name="Kagawa T.F."/>
            <person name="Liu W."/>
            <person name="Song Y."/>
            <person name="Salvetti E."/>
            <person name="Wrobel A."/>
            <person name="Rasinkangas P."/>
            <person name="Parkhill J."/>
            <person name="Rea M.C."/>
            <person name="O'Sullivan O."/>
            <person name="Ritari J."/>
            <person name="Douillard F.P."/>
            <person name="Paul Ross R."/>
            <person name="Yang R."/>
            <person name="Briner A.E."/>
            <person name="Felis G.E."/>
            <person name="de Vos W.M."/>
            <person name="Barrangou R."/>
            <person name="Klaenhammer T.R."/>
            <person name="Caufield P.W."/>
            <person name="Cui Y."/>
            <person name="Zhang H."/>
            <person name="O'Toole P.W."/>
        </authorList>
    </citation>
    <scope>NUCLEOTIDE SEQUENCE [LARGE SCALE GENOMIC DNA]</scope>
    <source>
        <strain evidence="3 4">DSM 23908</strain>
    </source>
</reference>
<gene>
    <name evidence="3" type="ORF">FC38_GL000833</name>
</gene>
<evidence type="ECO:0000259" key="2">
    <source>
        <dbReference type="Pfam" id="PF19200"/>
    </source>
</evidence>
<dbReference type="Gene3D" id="3.20.20.70">
    <property type="entry name" value="Aldolase class I"/>
    <property type="match status" value="1"/>
</dbReference>
<proteinExistence type="predicted"/>
<protein>
    <recommendedName>
        <fullName evidence="5">Outer surface protein</fullName>
    </recommendedName>
</protein>
<keyword evidence="4" id="KW-1185">Reference proteome</keyword>
<evidence type="ECO:0000259" key="1">
    <source>
        <dbReference type="Pfam" id="PF05913"/>
    </source>
</evidence>
<dbReference type="InterPro" id="IPR043797">
    <property type="entry name" value="MupG_N"/>
</dbReference>
<feature type="domain" description="6-phospho-N-acetylmuramidase C-terminal" evidence="1">
    <location>
        <begin position="211"/>
        <end position="325"/>
    </location>
</feature>
<dbReference type="PANTHER" id="PTHR38435:SF1">
    <property type="entry name" value="DUF871 DOMAIN-CONTAINING PROTEIN"/>
    <property type="match status" value="1"/>
</dbReference>
<dbReference type="PANTHER" id="PTHR38435">
    <property type="match status" value="1"/>
</dbReference>
<accession>A0ABR5PW80</accession>
<evidence type="ECO:0008006" key="5">
    <source>
        <dbReference type="Google" id="ProtNLM"/>
    </source>
</evidence>
<dbReference type="InterPro" id="IPR043894">
    <property type="entry name" value="MupG_C"/>
</dbReference>
<dbReference type="Gene3D" id="2.40.100.10">
    <property type="entry name" value="Cyclophilin-like"/>
    <property type="match status" value="1"/>
</dbReference>
<organism evidence="3 4">
    <name type="scientific">Lactobacillus gigeriorum DSM 23908 = CRBIP 24.85</name>
    <dbReference type="NCBI Taxonomy" id="1423751"/>
    <lineage>
        <taxon>Bacteria</taxon>
        <taxon>Bacillati</taxon>
        <taxon>Bacillota</taxon>
        <taxon>Bacilli</taxon>
        <taxon>Lactobacillales</taxon>
        <taxon>Lactobacillaceae</taxon>
        <taxon>Lactobacillus</taxon>
    </lineage>
</organism>
<dbReference type="Proteomes" id="UP000051521">
    <property type="component" value="Unassembled WGS sequence"/>
</dbReference>
<dbReference type="Pfam" id="PF05913">
    <property type="entry name" value="MupG_C"/>
    <property type="match status" value="1"/>
</dbReference>
<evidence type="ECO:0000313" key="4">
    <source>
        <dbReference type="Proteomes" id="UP000051521"/>
    </source>
</evidence>
<comment type="caution">
    <text evidence="3">The sequence shown here is derived from an EMBL/GenBank/DDBJ whole genome shotgun (WGS) entry which is preliminary data.</text>
</comment>